<comment type="caution">
    <text evidence="3">The sequence shown here is derived from an EMBL/GenBank/DDBJ whole genome shotgun (WGS) entry which is preliminary data.</text>
</comment>
<feature type="coiled-coil region" evidence="1">
    <location>
        <begin position="160"/>
        <end position="192"/>
    </location>
</feature>
<evidence type="ECO:0000313" key="3">
    <source>
        <dbReference type="EMBL" id="MBC9209598.1"/>
    </source>
</evidence>
<evidence type="ECO:0000313" key="4">
    <source>
        <dbReference type="Proteomes" id="UP000626026"/>
    </source>
</evidence>
<keyword evidence="4" id="KW-1185">Reference proteome</keyword>
<dbReference type="PANTHER" id="PTHR32309">
    <property type="entry name" value="TYROSINE-PROTEIN KINASE"/>
    <property type="match status" value="1"/>
</dbReference>
<keyword evidence="1" id="KW-0175">Coiled coil</keyword>
<gene>
    <name evidence="3" type="ORF">IBL26_22330</name>
</gene>
<dbReference type="Proteomes" id="UP000626026">
    <property type="component" value="Unassembled WGS sequence"/>
</dbReference>
<dbReference type="PANTHER" id="PTHR32309:SF13">
    <property type="entry name" value="FERRIC ENTEROBACTIN TRANSPORT PROTEIN FEPE"/>
    <property type="match status" value="1"/>
</dbReference>
<evidence type="ECO:0000256" key="2">
    <source>
        <dbReference type="SAM" id="Phobius"/>
    </source>
</evidence>
<keyword evidence="2" id="KW-0472">Membrane</keyword>
<dbReference type="InterPro" id="IPR050445">
    <property type="entry name" value="Bact_polysacc_biosynth/exp"/>
</dbReference>
<sequence length="361" mass="40548">MLWKRRHFLLFVGVPTLIAAIYLYVFAAGQYVSEARFMVRGQQEMRAASALSAAMGAAGFKQVPEDAMAVRDYLQSHDAVTALEQQVNLTQLYRRPEADFLARLWSENLPAEFMQMYFRYMNSVEVDNTSGITTVRARGFRPEDARQIAEAQLRISEDFVNQLSARARGSSLELAQAELELAEQRVVASQTAMTEWRQREQAVDPAGLAQIGQASMASLEAALTLAKTEFQEKSAYMRSDNPTIVNLRNRISTLESRIRTERSRLTIGNEALPERISAYESLVMEREFASKQLASATTSLEAARINAQRQQLFLSRVVEPNLAEYPLYPHAGIFLLSLFAILSVIYGIGWLILAGVREHAL</sequence>
<protein>
    <submittedName>
        <fullName evidence="3">Capsule biosynthesis protein</fullName>
    </submittedName>
</protein>
<dbReference type="EMBL" id="JACTVA010000061">
    <property type="protein sequence ID" value="MBC9209598.1"/>
    <property type="molecule type" value="Genomic_DNA"/>
</dbReference>
<keyword evidence="2" id="KW-0812">Transmembrane</keyword>
<feature type="transmembrane region" description="Helical" evidence="2">
    <location>
        <begin position="331"/>
        <end position="356"/>
    </location>
</feature>
<evidence type="ECO:0000256" key="1">
    <source>
        <dbReference type="SAM" id="Coils"/>
    </source>
</evidence>
<proteinExistence type="predicted"/>
<organism evidence="3 4">
    <name type="scientific">Teichococcus aerophilus</name>
    <dbReference type="NCBI Taxonomy" id="1224513"/>
    <lineage>
        <taxon>Bacteria</taxon>
        <taxon>Pseudomonadati</taxon>
        <taxon>Pseudomonadota</taxon>
        <taxon>Alphaproteobacteria</taxon>
        <taxon>Acetobacterales</taxon>
        <taxon>Roseomonadaceae</taxon>
        <taxon>Roseomonas</taxon>
    </lineage>
</organism>
<keyword evidence="2" id="KW-1133">Transmembrane helix</keyword>
<reference evidence="3 4" key="1">
    <citation type="journal article" date="2013" name="Int. J. Syst. Evol. Microbiol.">
        <title>Roseomonas aerophila sp. nov., isolated from air.</title>
        <authorList>
            <person name="Kim S.J."/>
            <person name="Weon H.Y."/>
            <person name="Ahn J.H."/>
            <person name="Hong S.B."/>
            <person name="Seok S.J."/>
            <person name="Whang K.S."/>
            <person name="Kwon S.W."/>
        </authorList>
    </citation>
    <scope>NUCLEOTIDE SEQUENCE [LARGE SCALE GENOMIC DNA]</scope>
    <source>
        <strain evidence="3 4">NBRC 108923</strain>
    </source>
</reference>
<accession>A0ABR7RT84</accession>
<name>A0ABR7RT84_9PROT</name>